<keyword evidence="1" id="KW-1133">Transmembrane helix</keyword>
<evidence type="ECO:0000313" key="3">
    <source>
        <dbReference type="Proteomes" id="UP001432062"/>
    </source>
</evidence>
<keyword evidence="3" id="KW-1185">Reference proteome</keyword>
<feature type="transmembrane region" description="Helical" evidence="1">
    <location>
        <begin position="6"/>
        <end position="24"/>
    </location>
</feature>
<reference evidence="2" key="1">
    <citation type="submission" date="2022-10" db="EMBL/GenBank/DDBJ databases">
        <title>The complete genomes of actinobacterial strains from the NBC collection.</title>
        <authorList>
            <person name="Joergensen T.S."/>
            <person name="Alvarez Arevalo M."/>
            <person name="Sterndorff E.B."/>
            <person name="Faurdal D."/>
            <person name="Vuksanovic O."/>
            <person name="Mourched A.-S."/>
            <person name="Charusanti P."/>
            <person name="Shaw S."/>
            <person name="Blin K."/>
            <person name="Weber T."/>
        </authorList>
    </citation>
    <scope>NUCLEOTIDE SEQUENCE</scope>
    <source>
        <strain evidence="2">NBC_01482</strain>
    </source>
</reference>
<organism evidence="2 3">
    <name type="scientific">Nocardia vinacea</name>
    <dbReference type="NCBI Taxonomy" id="96468"/>
    <lineage>
        <taxon>Bacteria</taxon>
        <taxon>Bacillati</taxon>
        <taxon>Actinomycetota</taxon>
        <taxon>Actinomycetes</taxon>
        <taxon>Mycobacteriales</taxon>
        <taxon>Nocardiaceae</taxon>
        <taxon>Nocardia</taxon>
    </lineage>
</organism>
<sequence length="203" mass="21521">MITDPVLKWAATVAFVVTAVFWAVRAGARSATIPSRVTGVLHVVMSLAMLAMVWPRLPSVSTVAGMTVFAIASAIFLVLLATRHDHGIDNGYHALMVATMVWMYAVMDPSMVGGTHTSSGGGSMDMGGGTTMSMPTTMTMRLPSWAGYLDLAIGLVYVTTATVWVAYTYQGALADDDHARRRTGAMQAVMAAAMAVMFLSYTG</sequence>
<dbReference type="Proteomes" id="UP001432062">
    <property type="component" value="Chromosome"/>
</dbReference>
<dbReference type="Pfam" id="PF17197">
    <property type="entry name" value="DUF5134"/>
    <property type="match status" value="1"/>
</dbReference>
<keyword evidence="1" id="KW-0472">Membrane</keyword>
<evidence type="ECO:0000256" key="1">
    <source>
        <dbReference type="SAM" id="Phobius"/>
    </source>
</evidence>
<feature type="transmembrane region" description="Helical" evidence="1">
    <location>
        <begin position="36"/>
        <end position="54"/>
    </location>
</feature>
<dbReference type="InterPro" id="IPR033458">
    <property type="entry name" value="DUF5134"/>
</dbReference>
<dbReference type="EMBL" id="CP109441">
    <property type="protein sequence ID" value="WUV44884.1"/>
    <property type="molecule type" value="Genomic_DNA"/>
</dbReference>
<feature type="transmembrane region" description="Helical" evidence="1">
    <location>
        <begin position="60"/>
        <end position="79"/>
    </location>
</feature>
<keyword evidence="1" id="KW-0812">Transmembrane</keyword>
<protein>
    <submittedName>
        <fullName evidence="2">DUF5134 domain-containing protein</fullName>
    </submittedName>
</protein>
<accession>A0ABZ1YT19</accession>
<evidence type="ECO:0000313" key="2">
    <source>
        <dbReference type="EMBL" id="WUV44884.1"/>
    </source>
</evidence>
<proteinExistence type="predicted"/>
<gene>
    <name evidence="2" type="ORF">OG563_38040</name>
</gene>
<name>A0ABZ1YT19_9NOCA</name>
<feature type="transmembrane region" description="Helical" evidence="1">
    <location>
        <begin position="145"/>
        <end position="167"/>
    </location>
</feature>
<dbReference type="RefSeq" id="WP_329408082.1">
    <property type="nucleotide sequence ID" value="NZ_CP109441.1"/>
</dbReference>
<feature type="transmembrane region" description="Helical" evidence="1">
    <location>
        <begin position="183"/>
        <end position="201"/>
    </location>
</feature>